<evidence type="ECO:0000256" key="1">
    <source>
        <dbReference type="SAM" id="MobiDB-lite"/>
    </source>
</evidence>
<gene>
    <name evidence="2" type="ORF">THAOC_08096</name>
</gene>
<name>K0SYQ2_THAOC</name>
<feature type="compositionally biased region" description="Low complexity" evidence="1">
    <location>
        <begin position="563"/>
        <end position="575"/>
    </location>
</feature>
<dbReference type="PANTHER" id="PTHR33683:SF46">
    <property type="entry name" value="SUSHI DOMAIN-CONTAINING PROTEIN"/>
    <property type="match status" value="1"/>
</dbReference>
<feature type="compositionally biased region" description="Polar residues" evidence="1">
    <location>
        <begin position="543"/>
        <end position="559"/>
    </location>
</feature>
<feature type="region of interest" description="Disordered" evidence="1">
    <location>
        <begin position="428"/>
        <end position="447"/>
    </location>
</feature>
<organism evidence="2 3">
    <name type="scientific">Thalassiosira oceanica</name>
    <name type="common">Marine diatom</name>
    <dbReference type="NCBI Taxonomy" id="159749"/>
    <lineage>
        <taxon>Eukaryota</taxon>
        <taxon>Sar</taxon>
        <taxon>Stramenopiles</taxon>
        <taxon>Ochrophyta</taxon>
        <taxon>Bacillariophyta</taxon>
        <taxon>Coscinodiscophyceae</taxon>
        <taxon>Thalassiosirophycidae</taxon>
        <taxon>Thalassiosirales</taxon>
        <taxon>Thalassiosiraceae</taxon>
        <taxon>Thalassiosira</taxon>
    </lineage>
</organism>
<comment type="caution">
    <text evidence="2">The sequence shown here is derived from an EMBL/GenBank/DDBJ whole genome shotgun (WGS) entry which is preliminary data.</text>
</comment>
<dbReference type="AlphaFoldDB" id="K0SYQ2"/>
<proteinExistence type="predicted"/>
<reference evidence="2 3" key="1">
    <citation type="journal article" date="2012" name="Genome Biol.">
        <title>Genome and low-iron response of an oceanic diatom adapted to chronic iron limitation.</title>
        <authorList>
            <person name="Lommer M."/>
            <person name="Specht M."/>
            <person name="Roy A.S."/>
            <person name="Kraemer L."/>
            <person name="Andreson R."/>
            <person name="Gutowska M.A."/>
            <person name="Wolf J."/>
            <person name="Bergner S.V."/>
            <person name="Schilhabel M.B."/>
            <person name="Klostermeier U.C."/>
            <person name="Beiko R.G."/>
            <person name="Rosenstiel P."/>
            <person name="Hippler M."/>
            <person name="Laroche J."/>
        </authorList>
    </citation>
    <scope>NUCLEOTIDE SEQUENCE [LARGE SCALE GENOMIC DNA]</scope>
    <source>
        <strain evidence="2 3">CCMP1005</strain>
    </source>
</reference>
<dbReference type="Proteomes" id="UP000266841">
    <property type="component" value="Unassembled WGS sequence"/>
</dbReference>
<keyword evidence="3" id="KW-1185">Reference proteome</keyword>
<protein>
    <submittedName>
        <fullName evidence="2">Uncharacterized protein</fullName>
    </submittedName>
</protein>
<feature type="compositionally biased region" description="Basic and acidic residues" evidence="1">
    <location>
        <begin position="428"/>
        <end position="446"/>
    </location>
</feature>
<accession>K0SYQ2</accession>
<feature type="region of interest" description="Disordered" evidence="1">
    <location>
        <begin position="490"/>
        <end position="596"/>
    </location>
</feature>
<sequence length="762" mass="84498">MASLCTHTVSSPLINSTAAVSSYGLVFTIAPPPSGDQLTITTLGFYIDRARLPRNSPVIYEVYTLRGHYADPNRTNGGRGGIPLDSSFDFRNDESSWTRIATGRIGVDNMPWPMNYFRVPASIFDATAVSTDEVQSFYVTLIDVGALLYAPKKEYEDFLDPQRMQYCGSNNFELENCLDSKHMVSSPILQIGESAISYPLFTIEPYFFQPGKFLGSIEYLAECSTVSPTQDKRSRTPSIAPVDGMPTDEPTVSSAPTALDYIYAGESGCHSSITTDMQYDSFNNTTASYGIVFPIETSKRDGDGLWITSLGFHLDFTAPLSIFEIDKDEVLYELYSLKEEGYYADPRRTQGIPDSFDYRGDYEFWDRIASGTIRRRDLVFGKNSTIQDYFQIPWTNFKPVFISPKSSRSFYLTMDSSALVFNDVEKGKNVGGRQNDDGTNAKKKGSELPPVLRVGEGVVGYPWAVNVPFLYQAKQFVGKIFYEVTCRSEVPSHAPSDRPSSGPTLSTEPTVEPSLGPSLSFEPTLDPSFEPSEMPTGRPTGAPSVSQLPSPFPSISQRPTYPEWPSSSPSTSLGPSRPPSSHPTISPLPTKSQEPTFMQPIKPAQRSSSEIPHARQSHFQLAELLSGSIESATVVPGCHTANHLSLVQVPRRLRSLCINSVVWRQPLVFAHAWSNASWLRAARPCRLRFLVVLFTLDRDVLLRFYLRGDDFAEFSAATNIIEHASYCTLSESHPNPNQNRATGALTVVDTELVFKYIEQIAV</sequence>
<evidence type="ECO:0000313" key="2">
    <source>
        <dbReference type="EMBL" id="EJK70535.1"/>
    </source>
</evidence>
<dbReference type="EMBL" id="AGNL01008404">
    <property type="protein sequence ID" value="EJK70535.1"/>
    <property type="molecule type" value="Genomic_DNA"/>
</dbReference>
<dbReference type="OMA" id="DYFQIPW"/>
<dbReference type="OrthoDB" id="10548229at2759"/>
<feature type="region of interest" description="Disordered" evidence="1">
    <location>
        <begin position="228"/>
        <end position="251"/>
    </location>
</feature>
<feature type="compositionally biased region" description="Polar residues" evidence="1">
    <location>
        <begin position="582"/>
        <end position="596"/>
    </location>
</feature>
<dbReference type="PANTHER" id="PTHR33683">
    <property type="entry name" value="1, PUTATIVE-RELATED"/>
    <property type="match status" value="1"/>
</dbReference>
<feature type="compositionally biased region" description="Polar residues" evidence="1">
    <location>
        <begin position="498"/>
        <end position="509"/>
    </location>
</feature>
<evidence type="ECO:0000313" key="3">
    <source>
        <dbReference type="Proteomes" id="UP000266841"/>
    </source>
</evidence>
<dbReference type="eggNOG" id="ENOG502R13T">
    <property type="taxonomic scope" value="Eukaryota"/>
</dbReference>